<name>A0A1N6FE51_9GAMM</name>
<gene>
    <name evidence="1" type="ORF">SAMN05443662_1041</name>
</gene>
<accession>A0A1N6FE51</accession>
<evidence type="ECO:0000313" key="1">
    <source>
        <dbReference type="EMBL" id="SIN93486.1"/>
    </source>
</evidence>
<evidence type="ECO:0000313" key="2">
    <source>
        <dbReference type="Proteomes" id="UP000198461"/>
    </source>
</evidence>
<proteinExistence type="predicted"/>
<sequence>MNRKQTQPLSITLLRSEPLDGAALAEALDTSGLLFPLLQAGMVNGYFADKTSAHVMPLRCEEDESGFTLRLDIQFQSQMAGCACDDDPTPQQALTEFMRCTLTFNREGWLETAAIKD</sequence>
<dbReference type="AlphaFoldDB" id="A0A1N6FE51"/>
<keyword evidence="2" id="KW-1185">Reference proteome</keyword>
<dbReference type="Proteomes" id="UP000198461">
    <property type="component" value="Unassembled WGS sequence"/>
</dbReference>
<dbReference type="OrthoDB" id="9800518at2"/>
<dbReference type="RefSeq" id="WP_074201310.1">
    <property type="nucleotide sequence ID" value="NZ_FSRE01000002.1"/>
</dbReference>
<reference evidence="1 2" key="1">
    <citation type="submission" date="2016-11" db="EMBL/GenBank/DDBJ databases">
        <authorList>
            <person name="Jaros S."/>
            <person name="Januszkiewicz K."/>
            <person name="Wedrychowicz H."/>
        </authorList>
    </citation>
    <scope>NUCLEOTIDE SEQUENCE [LARGE SCALE GENOMIC DNA]</scope>
    <source>
        <strain evidence="1 2">DSM 17737</strain>
    </source>
</reference>
<organism evidence="1 2">
    <name type="scientific">Sulfurivirga caldicuralii</name>
    <dbReference type="NCBI Taxonomy" id="364032"/>
    <lineage>
        <taxon>Bacteria</taxon>
        <taxon>Pseudomonadati</taxon>
        <taxon>Pseudomonadota</taxon>
        <taxon>Gammaproteobacteria</taxon>
        <taxon>Thiotrichales</taxon>
        <taxon>Piscirickettsiaceae</taxon>
        <taxon>Sulfurivirga</taxon>
    </lineage>
</organism>
<protein>
    <submittedName>
        <fullName evidence="1">Uncharacterized protein</fullName>
    </submittedName>
</protein>
<dbReference type="STRING" id="364032.SAMN05443662_1041"/>
<dbReference type="EMBL" id="FSRE01000002">
    <property type="protein sequence ID" value="SIN93486.1"/>
    <property type="molecule type" value="Genomic_DNA"/>
</dbReference>